<name>A0AAN8IY63_PATCE</name>
<proteinExistence type="predicted"/>
<accession>A0AAN8IY63</accession>
<dbReference type="AlphaFoldDB" id="A0AAN8IY63"/>
<sequence>MADDRGVDKKKVPPPFKRRFSLDIIRTPRNIFRRTSSTVEAQMRMLEIRGVEDEPITTIRDRISPDHKKEKVFGVLHLESGGHLVVSIDYMYTYSIYGIVF</sequence>
<evidence type="ECO:0000313" key="1">
    <source>
        <dbReference type="EMBL" id="KAK6168900.1"/>
    </source>
</evidence>
<gene>
    <name evidence="1" type="ORF">SNE40_020060</name>
</gene>
<dbReference type="EMBL" id="JAZGQO010000015">
    <property type="protein sequence ID" value="KAK6168900.1"/>
    <property type="molecule type" value="Genomic_DNA"/>
</dbReference>
<organism evidence="1 2">
    <name type="scientific">Patella caerulea</name>
    <name type="common">Rayed Mediterranean limpet</name>
    <dbReference type="NCBI Taxonomy" id="87958"/>
    <lineage>
        <taxon>Eukaryota</taxon>
        <taxon>Metazoa</taxon>
        <taxon>Spiralia</taxon>
        <taxon>Lophotrochozoa</taxon>
        <taxon>Mollusca</taxon>
        <taxon>Gastropoda</taxon>
        <taxon>Patellogastropoda</taxon>
        <taxon>Patelloidea</taxon>
        <taxon>Patellidae</taxon>
        <taxon>Patella</taxon>
    </lineage>
</organism>
<evidence type="ECO:0000313" key="2">
    <source>
        <dbReference type="Proteomes" id="UP001347796"/>
    </source>
</evidence>
<protein>
    <submittedName>
        <fullName evidence="1">Uncharacterized protein</fullName>
    </submittedName>
</protein>
<comment type="caution">
    <text evidence="1">The sequence shown here is derived from an EMBL/GenBank/DDBJ whole genome shotgun (WGS) entry which is preliminary data.</text>
</comment>
<keyword evidence="2" id="KW-1185">Reference proteome</keyword>
<reference evidence="1 2" key="1">
    <citation type="submission" date="2024-01" db="EMBL/GenBank/DDBJ databases">
        <title>The genome of the rayed Mediterranean limpet Patella caerulea (Linnaeus, 1758).</title>
        <authorList>
            <person name="Anh-Thu Weber A."/>
            <person name="Halstead-Nussloch G."/>
        </authorList>
    </citation>
    <scope>NUCLEOTIDE SEQUENCE [LARGE SCALE GENOMIC DNA]</scope>
    <source>
        <strain evidence="1">AATW-2023a</strain>
        <tissue evidence="1">Whole specimen</tissue>
    </source>
</reference>
<dbReference type="Proteomes" id="UP001347796">
    <property type="component" value="Unassembled WGS sequence"/>
</dbReference>